<evidence type="ECO:0000256" key="2">
    <source>
        <dbReference type="ARBA" id="ARBA00004236"/>
    </source>
</evidence>
<keyword evidence="12 15" id="KW-0472">Membrane</keyword>
<comment type="caution">
    <text evidence="18">The sequence shown here is derived from an EMBL/GenBank/DDBJ whole genome shotgun (WGS) entry which is preliminary data.</text>
</comment>
<evidence type="ECO:0000256" key="11">
    <source>
        <dbReference type="ARBA" id="ARBA00022989"/>
    </source>
</evidence>
<protein>
    <submittedName>
        <fullName evidence="18">Penicillin-binding protein 2 (PBP-2)</fullName>
    </submittedName>
</protein>
<dbReference type="GO" id="GO:0008658">
    <property type="term" value="F:penicillin binding"/>
    <property type="evidence" value="ECO:0007669"/>
    <property type="project" value="InterPro"/>
</dbReference>
<dbReference type="SUPFAM" id="SSF56519">
    <property type="entry name" value="Penicillin binding protein dimerisation domain"/>
    <property type="match status" value="1"/>
</dbReference>
<dbReference type="Gene3D" id="3.40.710.10">
    <property type="entry name" value="DD-peptidase/beta-lactamase superfamily"/>
    <property type="match status" value="1"/>
</dbReference>
<evidence type="ECO:0000256" key="3">
    <source>
        <dbReference type="ARBA" id="ARBA00022475"/>
    </source>
</evidence>
<evidence type="ECO:0000256" key="4">
    <source>
        <dbReference type="ARBA" id="ARBA00022519"/>
    </source>
</evidence>
<dbReference type="GO" id="GO:0008360">
    <property type="term" value="P:regulation of cell shape"/>
    <property type="evidence" value="ECO:0007669"/>
    <property type="project" value="UniProtKB-KW"/>
</dbReference>
<keyword evidence="9" id="KW-0133">Cell shape</keyword>
<proteinExistence type="predicted"/>
<evidence type="ECO:0000259" key="16">
    <source>
        <dbReference type="Pfam" id="PF00905"/>
    </source>
</evidence>
<evidence type="ECO:0000256" key="1">
    <source>
        <dbReference type="ARBA" id="ARBA00004167"/>
    </source>
</evidence>
<evidence type="ECO:0000256" key="8">
    <source>
        <dbReference type="ARBA" id="ARBA00022801"/>
    </source>
</evidence>
<keyword evidence="5" id="KW-0121">Carboxypeptidase</keyword>
<dbReference type="GO" id="GO:0071972">
    <property type="term" value="F:peptidoglycan L,D-transpeptidase activity"/>
    <property type="evidence" value="ECO:0007669"/>
    <property type="project" value="TreeGrafter"/>
</dbReference>
<sequence>MSLLVQRSDVSEFRRRFRWIALFMLLAFLGLIVRLFYLQILESEENSAIARENIVRRITLATTRGIIRDRNGEVLAASRPSYNVYVVPRRLDMETVWPKLMEYLGVGVDEQARLQTLITTIRAGDGPRKNQQILLKEDISRDAVAGLKTHEAELPGVDVVPVPVRYYPHEEVGAHVLGYMAEVDAERLATLRSEGYVEGDRTGVSGIERAWESYLRGTRGWEKVLVDARGRRRPGGEGIIEDPRRVDPIPGRDLRLTLDAGIQKAIDKAMRGELAGGVALVDVRTGRILGLYSKPGYDSNALSGGSGKQVIRDAFKRLYTDPLKPALDKTLSGAYPPGSTFKPFTALAALEKGLIDPRQSSQCRGSLTFGKRTFRCTHVHGAVAMQRAITVSCNVYFYRLAAEYGVGMDLIAEMGQRFGFGARTGIGINAEAPGRMPTKAWMTLRNKGQFRLGFGLNAAIGQGATTVTVLQLALAYAALANGGTLYQPQIVRAVETSAGTVVQEFTPRVRRQIELRPENLELVHRAMVGGVNEEGGTAYRVRVAGVDMAGKTGTAQVSHKLARGQEAEKVWYFNREHAWFSGYAPTRSPEVAVVVLVEHGGAGGKHAAPVAFEVIRAYQELEHQHREVQAKGGPKPPGNPSSAGGKPSGDRPRQRPRPGGRGGSP</sequence>
<evidence type="ECO:0000256" key="9">
    <source>
        <dbReference type="ARBA" id="ARBA00022960"/>
    </source>
</evidence>
<dbReference type="InterPro" id="IPR036138">
    <property type="entry name" value="PBP_dimer_sf"/>
</dbReference>
<dbReference type="GO" id="GO:0009002">
    <property type="term" value="F:serine-type D-Ala-D-Ala carboxypeptidase activity"/>
    <property type="evidence" value="ECO:0007669"/>
    <property type="project" value="InterPro"/>
</dbReference>
<evidence type="ECO:0000256" key="13">
    <source>
        <dbReference type="ARBA" id="ARBA00023316"/>
    </source>
</evidence>
<keyword evidence="3" id="KW-1003">Cell membrane</keyword>
<name>A0A017SYQ1_9BACT</name>
<dbReference type="AlphaFoldDB" id="A0A017SYQ1"/>
<keyword evidence="13" id="KW-0961">Cell wall biogenesis/degradation</keyword>
<dbReference type="SUPFAM" id="SSF56601">
    <property type="entry name" value="beta-lactamase/transpeptidase-like"/>
    <property type="match status" value="1"/>
</dbReference>
<reference evidence="18 19" key="1">
    <citation type="submission" date="2013-05" db="EMBL/GenBank/DDBJ databases">
        <title>Genome assembly of Chondromyces apiculatus DSM 436.</title>
        <authorList>
            <person name="Sharma G."/>
            <person name="Khatri I."/>
            <person name="Kaur C."/>
            <person name="Mayilraj S."/>
            <person name="Subramanian S."/>
        </authorList>
    </citation>
    <scope>NUCLEOTIDE SEQUENCE [LARGE SCALE GENOMIC DNA]</scope>
    <source>
        <strain evidence="18 19">DSM 436</strain>
    </source>
</reference>
<evidence type="ECO:0000259" key="17">
    <source>
        <dbReference type="Pfam" id="PF03717"/>
    </source>
</evidence>
<dbReference type="InterPro" id="IPR001460">
    <property type="entry name" value="PCN-bd_Tpept"/>
</dbReference>
<feature type="domain" description="Penicillin-binding protein transpeptidase" evidence="16">
    <location>
        <begin position="276"/>
        <end position="614"/>
    </location>
</feature>
<dbReference type="Gene3D" id="3.90.1310.10">
    <property type="entry name" value="Penicillin-binding protein 2a (Domain 2)"/>
    <property type="match status" value="1"/>
</dbReference>
<keyword evidence="7 15" id="KW-0812">Transmembrane</keyword>
<dbReference type="Pfam" id="PF03717">
    <property type="entry name" value="PBP_dimer"/>
    <property type="match status" value="1"/>
</dbReference>
<keyword evidence="6" id="KW-0645">Protease</keyword>
<evidence type="ECO:0000256" key="6">
    <source>
        <dbReference type="ARBA" id="ARBA00022670"/>
    </source>
</evidence>
<dbReference type="Proteomes" id="UP000019678">
    <property type="component" value="Unassembled WGS sequence"/>
</dbReference>
<dbReference type="OrthoDB" id="9766847at2"/>
<dbReference type="GO" id="GO:0009252">
    <property type="term" value="P:peptidoglycan biosynthetic process"/>
    <property type="evidence" value="ECO:0007669"/>
    <property type="project" value="UniProtKB-KW"/>
</dbReference>
<evidence type="ECO:0000256" key="7">
    <source>
        <dbReference type="ARBA" id="ARBA00022692"/>
    </source>
</evidence>
<dbReference type="eggNOG" id="COG0768">
    <property type="taxonomic scope" value="Bacteria"/>
</dbReference>
<dbReference type="GO" id="GO:0005886">
    <property type="term" value="C:plasma membrane"/>
    <property type="evidence" value="ECO:0007669"/>
    <property type="project" value="UniProtKB-SubCell"/>
</dbReference>
<evidence type="ECO:0000256" key="10">
    <source>
        <dbReference type="ARBA" id="ARBA00022984"/>
    </source>
</evidence>
<dbReference type="GO" id="GO:0071555">
    <property type="term" value="P:cell wall organization"/>
    <property type="evidence" value="ECO:0007669"/>
    <property type="project" value="UniProtKB-KW"/>
</dbReference>
<dbReference type="InterPro" id="IPR050515">
    <property type="entry name" value="Beta-lactam/transpept"/>
</dbReference>
<keyword evidence="19" id="KW-1185">Reference proteome</keyword>
<evidence type="ECO:0000313" key="19">
    <source>
        <dbReference type="Proteomes" id="UP000019678"/>
    </source>
</evidence>
<evidence type="ECO:0000256" key="12">
    <source>
        <dbReference type="ARBA" id="ARBA00023136"/>
    </source>
</evidence>
<dbReference type="EMBL" id="ASRX01000067">
    <property type="protein sequence ID" value="EYF02053.1"/>
    <property type="molecule type" value="Genomic_DNA"/>
</dbReference>
<gene>
    <name evidence="18" type="ORF">CAP_7532</name>
</gene>
<feature type="region of interest" description="Disordered" evidence="14">
    <location>
        <begin position="623"/>
        <end position="665"/>
    </location>
</feature>
<evidence type="ECO:0000256" key="14">
    <source>
        <dbReference type="SAM" id="MobiDB-lite"/>
    </source>
</evidence>
<dbReference type="NCBIfam" id="TIGR03423">
    <property type="entry name" value="pbp2_mrdA"/>
    <property type="match status" value="1"/>
</dbReference>
<evidence type="ECO:0000256" key="15">
    <source>
        <dbReference type="SAM" id="Phobius"/>
    </source>
</evidence>
<keyword evidence="10" id="KW-0573">Peptidoglycan synthesis</keyword>
<feature type="transmembrane region" description="Helical" evidence="15">
    <location>
        <begin position="20"/>
        <end position="37"/>
    </location>
</feature>
<keyword evidence="4" id="KW-0997">Cell inner membrane</keyword>
<organism evidence="18 19">
    <name type="scientific">Chondromyces apiculatus DSM 436</name>
    <dbReference type="NCBI Taxonomy" id="1192034"/>
    <lineage>
        <taxon>Bacteria</taxon>
        <taxon>Pseudomonadati</taxon>
        <taxon>Myxococcota</taxon>
        <taxon>Polyangia</taxon>
        <taxon>Polyangiales</taxon>
        <taxon>Polyangiaceae</taxon>
        <taxon>Chondromyces</taxon>
    </lineage>
</organism>
<keyword evidence="11 15" id="KW-1133">Transmembrane helix</keyword>
<dbReference type="InterPro" id="IPR005311">
    <property type="entry name" value="PBP_dimer"/>
</dbReference>
<dbReference type="GO" id="GO:0006508">
    <property type="term" value="P:proteolysis"/>
    <property type="evidence" value="ECO:0007669"/>
    <property type="project" value="UniProtKB-KW"/>
</dbReference>
<dbReference type="InterPro" id="IPR012338">
    <property type="entry name" value="Beta-lactam/transpept-like"/>
</dbReference>
<dbReference type="PANTHER" id="PTHR30627">
    <property type="entry name" value="PEPTIDOGLYCAN D,D-TRANSPEPTIDASE"/>
    <property type="match status" value="1"/>
</dbReference>
<accession>A0A017SYQ1</accession>
<feature type="domain" description="Penicillin-binding protein dimerisation" evidence="17">
    <location>
        <begin position="62"/>
        <end position="232"/>
    </location>
</feature>
<dbReference type="STRING" id="1192034.CAP_7532"/>
<comment type="subcellular location">
    <subcellularLocation>
        <location evidence="2">Cell membrane</location>
    </subcellularLocation>
    <subcellularLocation>
        <location evidence="1">Membrane</location>
        <topology evidence="1">Single-pass membrane protein</topology>
    </subcellularLocation>
</comment>
<dbReference type="InterPro" id="IPR017790">
    <property type="entry name" value="Penicillin-binding_protein_2"/>
</dbReference>
<dbReference type="RefSeq" id="WP_044248219.1">
    <property type="nucleotide sequence ID" value="NZ_ASRX01000067.1"/>
</dbReference>
<dbReference type="PANTHER" id="PTHR30627:SF2">
    <property type="entry name" value="PEPTIDOGLYCAN D,D-TRANSPEPTIDASE MRDA"/>
    <property type="match status" value="1"/>
</dbReference>
<evidence type="ECO:0000256" key="5">
    <source>
        <dbReference type="ARBA" id="ARBA00022645"/>
    </source>
</evidence>
<evidence type="ECO:0000313" key="18">
    <source>
        <dbReference type="EMBL" id="EYF02053.1"/>
    </source>
</evidence>
<dbReference type="Pfam" id="PF00905">
    <property type="entry name" value="Transpeptidase"/>
    <property type="match status" value="1"/>
</dbReference>
<keyword evidence="8" id="KW-0378">Hydrolase</keyword>